<dbReference type="Gene3D" id="3.40.50.1820">
    <property type="entry name" value="alpha/beta hydrolase"/>
    <property type="match status" value="1"/>
</dbReference>
<protein>
    <submittedName>
        <fullName evidence="2">Alpha/beta hydrolase</fullName>
    </submittedName>
</protein>
<dbReference type="InterPro" id="IPR029058">
    <property type="entry name" value="AB_hydrolase_fold"/>
</dbReference>
<dbReference type="EMBL" id="DWWD01000030">
    <property type="protein sequence ID" value="HJC50500.1"/>
    <property type="molecule type" value="Genomic_DNA"/>
</dbReference>
<comment type="caution">
    <text evidence="2">The sequence shown here is derived from an EMBL/GenBank/DDBJ whole genome shotgun (WGS) entry which is preliminary data.</text>
</comment>
<name>A0A9D2PGQ2_9FIRM</name>
<dbReference type="Pfam" id="PF00326">
    <property type="entry name" value="Peptidase_S9"/>
    <property type="match status" value="1"/>
</dbReference>
<sequence>MTMKFKRIREITAGTAVLSCAASFSVFEYAICRKKKNPDVRRKKKWKPYLDFVLEEQKWMKRHNGRKQEILSADGLKLRAMYIPRKNAKGIIICMHGYHSAVDIEFVPEIRFLWNLGYGILLPWQRSHGQSEGRYITYGVKERYDCRRWIQYANEQLGAKHKDVFLCGISMGCATVLMASGLRLPANVRGIIADCGFTSPWEIIRHVIKTRYHLPPYPLMFFLEAVCRIVAGFSLKEASAQEALRKNKIPVLFIHGDEDKYVPVWMTYSNYEACVAPKELYIVHGAAHALAFSYDRKEGKRRIRNFIQRYESRR</sequence>
<evidence type="ECO:0000259" key="1">
    <source>
        <dbReference type="Pfam" id="PF00326"/>
    </source>
</evidence>
<proteinExistence type="predicted"/>
<dbReference type="AlphaFoldDB" id="A0A9D2PGQ2"/>
<reference evidence="2" key="1">
    <citation type="journal article" date="2021" name="PeerJ">
        <title>Extensive microbial diversity within the chicken gut microbiome revealed by metagenomics and culture.</title>
        <authorList>
            <person name="Gilroy R."/>
            <person name="Ravi A."/>
            <person name="Getino M."/>
            <person name="Pursley I."/>
            <person name="Horton D.L."/>
            <person name="Alikhan N.F."/>
            <person name="Baker D."/>
            <person name="Gharbi K."/>
            <person name="Hall N."/>
            <person name="Watson M."/>
            <person name="Adriaenssens E.M."/>
            <person name="Foster-Nyarko E."/>
            <person name="Jarju S."/>
            <person name="Secka A."/>
            <person name="Antonio M."/>
            <person name="Oren A."/>
            <person name="Chaudhuri R.R."/>
            <person name="La Ragione R."/>
            <person name="Hildebrand F."/>
            <person name="Pallen M.J."/>
        </authorList>
    </citation>
    <scope>NUCLEOTIDE SEQUENCE</scope>
    <source>
        <strain evidence="2">ChiSjej3B21-8574</strain>
    </source>
</reference>
<dbReference type="PANTHER" id="PTHR43358">
    <property type="entry name" value="ALPHA/BETA-HYDROLASE"/>
    <property type="match status" value="1"/>
</dbReference>
<feature type="domain" description="Peptidase S9 prolyl oligopeptidase catalytic" evidence="1">
    <location>
        <begin position="138"/>
        <end position="310"/>
    </location>
</feature>
<dbReference type="PANTHER" id="PTHR43358:SF4">
    <property type="entry name" value="ALPHA_BETA HYDROLASE FOLD-1 DOMAIN-CONTAINING PROTEIN"/>
    <property type="match status" value="1"/>
</dbReference>
<dbReference type="GO" id="GO:0008236">
    <property type="term" value="F:serine-type peptidase activity"/>
    <property type="evidence" value="ECO:0007669"/>
    <property type="project" value="InterPro"/>
</dbReference>
<keyword evidence="2" id="KW-0378">Hydrolase</keyword>
<gene>
    <name evidence="2" type="ORF">H9754_08035</name>
</gene>
<dbReference type="InterPro" id="IPR001375">
    <property type="entry name" value="Peptidase_S9_cat"/>
</dbReference>
<dbReference type="GO" id="GO:0006508">
    <property type="term" value="P:proteolysis"/>
    <property type="evidence" value="ECO:0007669"/>
    <property type="project" value="InterPro"/>
</dbReference>
<evidence type="ECO:0000313" key="2">
    <source>
        <dbReference type="EMBL" id="HJC50500.1"/>
    </source>
</evidence>
<accession>A0A9D2PGQ2</accession>
<dbReference type="SUPFAM" id="SSF53474">
    <property type="entry name" value="alpha/beta-Hydrolases"/>
    <property type="match status" value="1"/>
</dbReference>
<reference evidence="2" key="2">
    <citation type="submission" date="2021-04" db="EMBL/GenBank/DDBJ databases">
        <authorList>
            <person name="Gilroy R."/>
        </authorList>
    </citation>
    <scope>NUCLEOTIDE SEQUENCE</scope>
    <source>
        <strain evidence="2">ChiSjej3B21-8574</strain>
    </source>
</reference>
<organism evidence="2 3">
    <name type="scientific">Candidatus Anaerostipes avistercoris</name>
    <dbReference type="NCBI Taxonomy" id="2838462"/>
    <lineage>
        <taxon>Bacteria</taxon>
        <taxon>Bacillati</taxon>
        <taxon>Bacillota</taxon>
        <taxon>Clostridia</taxon>
        <taxon>Lachnospirales</taxon>
        <taxon>Lachnospiraceae</taxon>
        <taxon>Anaerostipes</taxon>
    </lineage>
</organism>
<dbReference type="Proteomes" id="UP000823904">
    <property type="component" value="Unassembled WGS sequence"/>
</dbReference>
<evidence type="ECO:0000313" key="3">
    <source>
        <dbReference type="Proteomes" id="UP000823904"/>
    </source>
</evidence>
<dbReference type="InterPro" id="IPR052920">
    <property type="entry name" value="DNA-binding_regulatory"/>
</dbReference>